<comment type="similarity">
    <text evidence="1">Belongs to the synembryn family.</text>
</comment>
<dbReference type="AlphaFoldDB" id="A0A370TZC9"/>
<accession>A0A370TZC9</accession>
<dbReference type="GeneID" id="43593702"/>
<dbReference type="Pfam" id="PF10165">
    <property type="entry name" value="Ric8"/>
    <property type="match status" value="1"/>
</dbReference>
<evidence type="ECO:0000313" key="6">
    <source>
        <dbReference type="Proteomes" id="UP000254866"/>
    </source>
</evidence>
<proteinExistence type="inferred from homology"/>
<evidence type="ECO:0000256" key="2">
    <source>
        <dbReference type="ARBA" id="ARBA00022658"/>
    </source>
</evidence>
<dbReference type="RefSeq" id="XP_031873530.1">
    <property type="nucleotide sequence ID" value="XM_032009476.1"/>
</dbReference>
<keyword evidence="6" id="KW-1185">Reference proteome</keyword>
<dbReference type="PANTHER" id="PTHR12425:SF5">
    <property type="entry name" value="SYNEMBRYN"/>
    <property type="match status" value="1"/>
</dbReference>
<dbReference type="GO" id="GO:0005737">
    <property type="term" value="C:cytoplasm"/>
    <property type="evidence" value="ECO:0007669"/>
    <property type="project" value="TreeGrafter"/>
</dbReference>
<evidence type="ECO:0000256" key="4">
    <source>
        <dbReference type="SAM" id="MobiDB-lite"/>
    </source>
</evidence>
<keyword evidence="2" id="KW-0344">Guanine-nucleotide releasing factor</keyword>
<keyword evidence="3" id="KW-0143">Chaperone</keyword>
<evidence type="ECO:0000256" key="3">
    <source>
        <dbReference type="ARBA" id="ARBA00023186"/>
    </source>
</evidence>
<evidence type="ECO:0000313" key="5">
    <source>
        <dbReference type="EMBL" id="RDL40874.1"/>
    </source>
</evidence>
<dbReference type="PANTHER" id="PTHR12425">
    <property type="entry name" value="SYNEMBRYN"/>
    <property type="match status" value="1"/>
</dbReference>
<evidence type="ECO:0000256" key="1">
    <source>
        <dbReference type="ARBA" id="ARBA00009049"/>
    </source>
</evidence>
<dbReference type="GO" id="GO:0005085">
    <property type="term" value="F:guanyl-nucleotide exchange factor activity"/>
    <property type="evidence" value="ECO:0007669"/>
    <property type="project" value="UniProtKB-KW"/>
</dbReference>
<dbReference type="GO" id="GO:0001965">
    <property type="term" value="F:G-protein alpha-subunit binding"/>
    <property type="evidence" value="ECO:0007669"/>
    <property type="project" value="TreeGrafter"/>
</dbReference>
<organism evidence="5 6">
    <name type="scientific">Venustampulla echinocandica</name>
    <dbReference type="NCBI Taxonomy" id="2656787"/>
    <lineage>
        <taxon>Eukaryota</taxon>
        <taxon>Fungi</taxon>
        <taxon>Dikarya</taxon>
        <taxon>Ascomycota</taxon>
        <taxon>Pezizomycotina</taxon>
        <taxon>Leotiomycetes</taxon>
        <taxon>Helotiales</taxon>
        <taxon>Pleuroascaceae</taxon>
        <taxon>Venustampulla</taxon>
    </lineage>
</organism>
<dbReference type="OrthoDB" id="5585685at2759"/>
<comment type="caution">
    <text evidence="5">The sequence shown here is derived from an EMBL/GenBank/DDBJ whole genome shotgun (WGS) entry which is preliminary data.</text>
</comment>
<sequence length="500" mass="55978">MSTPTHTPTPTPTPQSTSSAELTGAAKLEEVTRLMSKLTTDLQEINLLPHQRDAHLDQLKVYGRDPTNADPIFTKEASRNFPPAGIETLTRHAFNSPSQATSRNALRCLANAMLLKADTRQTFVDLEYMSKACNKLKFDSWEDEFLVSRIVFLTTYDTNIDIEKLIDEDHLAESICSNINRHAKQFGPKPKKPKEPMEDMALNETLKLLFNVTHFCAQRSGAFSQALLPILVILSRWPIPTPRPLDPPISPLINALINLDFESKESVSTLFPKSTPNIYVDRLLDLLDQATKTYTDDELEHSVSPLVTLLRKLYEVAPDDTKEQMRKSILPSSVDRQKPLGRAETLASRLLRLATNPATPQLRECTSSLQFDMSDKDARTFVQNVGYGFAAGFLFGHNVPIPENALEAWSTSGGETSGATASQESRGLEGKVNLITGQFLDMEEKVEINMTEEEKEREAERLFVLFERLKKTGVMNVQNPVQTALQEGRFEELPDDADSD</sequence>
<reference evidence="5 6" key="1">
    <citation type="journal article" date="2018" name="IMA Fungus">
        <title>IMA Genome-F 9: Draft genome sequence of Annulohypoxylon stygium, Aspergillus mulundensis, Berkeleyomyces basicola (syn. Thielaviopsis basicola), Ceratocystis smalleyi, two Cercospora beticola strains, Coleophoma cylindrospora, Fusarium fracticaudum, Phialophora cf. hyalina, and Morchella septimelata.</title>
        <authorList>
            <person name="Wingfield B.D."/>
            <person name="Bills G.F."/>
            <person name="Dong Y."/>
            <person name="Huang W."/>
            <person name="Nel W.J."/>
            <person name="Swalarsk-Parry B.S."/>
            <person name="Vaghefi N."/>
            <person name="Wilken P.M."/>
            <person name="An Z."/>
            <person name="de Beer Z.W."/>
            <person name="De Vos L."/>
            <person name="Chen L."/>
            <person name="Duong T.A."/>
            <person name="Gao Y."/>
            <person name="Hammerbacher A."/>
            <person name="Kikkert J.R."/>
            <person name="Li Y."/>
            <person name="Li H."/>
            <person name="Li K."/>
            <person name="Li Q."/>
            <person name="Liu X."/>
            <person name="Ma X."/>
            <person name="Naidoo K."/>
            <person name="Pethybridge S.J."/>
            <person name="Sun J."/>
            <person name="Steenkamp E.T."/>
            <person name="van der Nest M.A."/>
            <person name="van Wyk S."/>
            <person name="Wingfield M.J."/>
            <person name="Xiong C."/>
            <person name="Yue Q."/>
            <person name="Zhang X."/>
        </authorList>
    </citation>
    <scope>NUCLEOTIDE SEQUENCE [LARGE SCALE GENOMIC DNA]</scope>
    <source>
        <strain evidence="5 6">BP 5553</strain>
    </source>
</reference>
<dbReference type="Proteomes" id="UP000254866">
    <property type="component" value="Unassembled WGS sequence"/>
</dbReference>
<evidence type="ECO:0008006" key="7">
    <source>
        <dbReference type="Google" id="ProtNLM"/>
    </source>
</evidence>
<dbReference type="EMBL" id="NPIC01000001">
    <property type="protein sequence ID" value="RDL40874.1"/>
    <property type="molecule type" value="Genomic_DNA"/>
</dbReference>
<gene>
    <name evidence="5" type="ORF">BP5553_00853</name>
</gene>
<feature type="region of interest" description="Disordered" evidence="4">
    <location>
        <begin position="1"/>
        <end position="22"/>
    </location>
</feature>
<protein>
    <recommendedName>
        <fullName evidence="7">ARM repeat-containing protein</fullName>
    </recommendedName>
</protein>
<dbReference type="GO" id="GO:0007186">
    <property type="term" value="P:G protein-coupled receptor signaling pathway"/>
    <property type="evidence" value="ECO:0007669"/>
    <property type="project" value="TreeGrafter"/>
</dbReference>
<dbReference type="InterPro" id="IPR019318">
    <property type="entry name" value="Gua_nucleotide_exch_fac_Ric8"/>
</dbReference>
<name>A0A370TZC9_9HELO</name>